<keyword evidence="2" id="KW-0539">Nucleus</keyword>
<dbReference type="EMBL" id="JAPEUY010000015">
    <property type="protein sequence ID" value="KAJ4365785.1"/>
    <property type="molecule type" value="Genomic_DNA"/>
</dbReference>
<name>A0A9W8Y322_9PLEO</name>
<dbReference type="Proteomes" id="UP001140560">
    <property type="component" value="Unassembled WGS sequence"/>
</dbReference>
<feature type="compositionally biased region" description="Polar residues" evidence="3">
    <location>
        <begin position="16"/>
        <end position="26"/>
    </location>
</feature>
<sequence>MGILERSLEEGIARKSQVSTGASSAPLQLPGQEESYSDQEEEEDTKDLDPSHLATEDAAYYEGEDNDDVVDLGIAMGKVRITERIGGLVRPRFSEELAQALKELPKNLRTAEATGPRPQIRPDDYDTRFPLNIDDSDLDRAENGEGGVDVTKDRNYFTDMTITRMRFECYEMHRFLWNERPKLESRRGDGERKVTITSLLSRIQSFKAAMEKTYVPMLNRTAPLHALASEIYGIISDRLYIMLLQKYLSSDRSKMPERLRQVIMSAAAMILEHSMTIEQQPALSTWSWYVGALHQYHTALLLLNELYAGSREPAFEQRVWRCLDYAFELPSGPTDIEKVRMVLQDLVGKTQIYAKVKRVRIPNQMPHVGPRTHTPGYQARQQEVGEDRERRESLQSASSIAGFASFGIGANSVGQQSSPRQQQPQSCQRQQSQSQAIPFPGSIPNVDWGTIDLPASAANFQLPQQPLSTLDSFNRSESIPTTSPGGLMPSNMMQSMGNISESNASSPGAAIYGSIPVGTSNSSPMDALNEIDWNDIEQLFGNAEMDAGNMLIPPFTFPPFSAIDLQWPAQDGL</sequence>
<feature type="compositionally biased region" description="Basic and acidic residues" evidence="3">
    <location>
        <begin position="1"/>
        <end position="13"/>
    </location>
</feature>
<evidence type="ECO:0000313" key="5">
    <source>
        <dbReference type="Proteomes" id="UP001140560"/>
    </source>
</evidence>
<evidence type="ECO:0000256" key="3">
    <source>
        <dbReference type="SAM" id="MobiDB-lite"/>
    </source>
</evidence>
<dbReference type="PANTHER" id="PTHR31001">
    <property type="entry name" value="UNCHARACTERIZED TRANSCRIPTIONAL REGULATORY PROTEIN"/>
    <property type="match status" value="1"/>
</dbReference>
<feature type="compositionally biased region" description="Acidic residues" evidence="3">
    <location>
        <begin position="35"/>
        <end position="46"/>
    </location>
</feature>
<protein>
    <submittedName>
        <fullName evidence="4">Uncharacterized protein</fullName>
    </submittedName>
</protein>
<dbReference type="OrthoDB" id="424974at2759"/>
<evidence type="ECO:0000256" key="1">
    <source>
        <dbReference type="ARBA" id="ARBA00004123"/>
    </source>
</evidence>
<feature type="region of interest" description="Disordered" evidence="3">
    <location>
        <begin position="470"/>
        <end position="489"/>
    </location>
</feature>
<keyword evidence="5" id="KW-1185">Reference proteome</keyword>
<feature type="compositionally biased region" description="Polar residues" evidence="3">
    <location>
        <begin position="470"/>
        <end position="484"/>
    </location>
</feature>
<dbReference type="GO" id="GO:0005634">
    <property type="term" value="C:nucleus"/>
    <property type="evidence" value="ECO:0007669"/>
    <property type="project" value="UniProtKB-SubCell"/>
</dbReference>
<feature type="region of interest" description="Disordered" evidence="3">
    <location>
        <begin position="108"/>
        <end position="127"/>
    </location>
</feature>
<comment type="caution">
    <text evidence="4">The sequence shown here is derived from an EMBL/GenBank/DDBJ whole genome shotgun (WGS) entry which is preliminary data.</text>
</comment>
<evidence type="ECO:0000256" key="2">
    <source>
        <dbReference type="ARBA" id="ARBA00023242"/>
    </source>
</evidence>
<feature type="region of interest" description="Disordered" evidence="3">
    <location>
        <begin position="410"/>
        <end position="443"/>
    </location>
</feature>
<feature type="compositionally biased region" description="Basic and acidic residues" evidence="3">
    <location>
        <begin position="383"/>
        <end position="393"/>
    </location>
</feature>
<gene>
    <name evidence="4" type="ORF">N0V83_008406</name>
</gene>
<proteinExistence type="predicted"/>
<feature type="compositionally biased region" description="Low complexity" evidence="3">
    <location>
        <begin position="410"/>
        <end position="435"/>
    </location>
</feature>
<feature type="region of interest" description="Disordered" evidence="3">
    <location>
        <begin position="1"/>
        <end position="52"/>
    </location>
</feature>
<dbReference type="PANTHER" id="PTHR31001:SF40">
    <property type="entry name" value="ZN(II)2CYS6 TRANSCRIPTION FACTOR (EUROFUNG)"/>
    <property type="match status" value="1"/>
</dbReference>
<evidence type="ECO:0000313" key="4">
    <source>
        <dbReference type="EMBL" id="KAJ4365785.1"/>
    </source>
</evidence>
<organism evidence="4 5">
    <name type="scientific">Neocucurbitaria cava</name>
    <dbReference type="NCBI Taxonomy" id="798079"/>
    <lineage>
        <taxon>Eukaryota</taxon>
        <taxon>Fungi</taxon>
        <taxon>Dikarya</taxon>
        <taxon>Ascomycota</taxon>
        <taxon>Pezizomycotina</taxon>
        <taxon>Dothideomycetes</taxon>
        <taxon>Pleosporomycetidae</taxon>
        <taxon>Pleosporales</taxon>
        <taxon>Pleosporineae</taxon>
        <taxon>Cucurbitariaceae</taxon>
        <taxon>Neocucurbitaria</taxon>
    </lineage>
</organism>
<dbReference type="AlphaFoldDB" id="A0A9W8Y322"/>
<feature type="region of interest" description="Disordered" evidence="3">
    <location>
        <begin position="363"/>
        <end position="396"/>
    </location>
</feature>
<dbReference type="CDD" id="cd12148">
    <property type="entry name" value="fungal_TF_MHR"/>
    <property type="match status" value="1"/>
</dbReference>
<dbReference type="InterPro" id="IPR050613">
    <property type="entry name" value="Sec_Metabolite_Reg"/>
</dbReference>
<accession>A0A9W8Y322</accession>
<comment type="subcellular location">
    <subcellularLocation>
        <location evidence="1">Nucleus</location>
    </subcellularLocation>
</comment>
<reference evidence="4" key="1">
    <citation type="submission" date="2022-10" db="EMBL/GenBank/DDBJ databases">
        <title>Tapping the CABI collections for fungal endophytes: first genome assemblies for Collariella, Neodidymelliopsis, Ascochyta clinopodiicola, Didymella pomorum, Didymosphaeria variabile, Neocosmospora piperis and Neocucurbitaria cava.</title>
        <authorList>
            <person name="Hill R."/>
        </authorList>
    </citation>
    <scope>NUCLEOTIDE SEQUENCE</scope>
    <source>
        <strain evidence="4">IMI 356814</strain>
    </source>
</reference>